<dbReference type="InterPro" id="IPR000477">
    <property type="entry name" value="RT_dom"/>
</dbReference>
<dbReference type="PROSITE" id="PS00141">
    <property type="entry name" value="ASP_PROTEASE"/>
    <property type="match status" value="1"/>
</dbReference>
<keyword evidence="11" id="KW-1185">Reference proteome</keyword>
<dbReference type="CDD" id="cd09274">
    <property type="entry name" value="RNase_HI_RT_Ty3"/>
    <property type="match status" value="1"/>
</dbReference>
<dbReference type="PANTHER" id="PTHR37984:SF5">
    <property type="entry name" value="PROTEIN NYNRIN-LIKE"/>
    <property type="match status" value="1"/>
</dbReference>
<keyword evidence="6" id="KW-0229">DNA integration</keyword>
<dbReference type="GO" id="GO:0003964">
    <property type="term" value="F:RNA-directed DNA polymerase activity"/>
    <property type="evidence" value="ECO:0007669"/>
    <property type="project" value="UniProtKB-KW"/>
</dbReference>
<protein>
    <recommendedName>
        <fullName evidence="1">RNA-directed DNA polymerase</fullName>
        <ecNumber evidence="1">2.7.7.49</ecNumber>
    </recommendedName>
</protein>
<name>A0A4Y2XAR6_ARAVE</name>
<proteinExistence type="predicted"/>
<dbReference type="PANTHER" id="PTHR37984">
    <property type="entry name" value="PROTEIN CBG26694"/>
    <property type="match status" value="1"/>
</dbReference>
<evidence type="ECO:0000313" key="10">
    <source>
        <dbReference type="EMBL" id="GBO46044.1"/>
    </source>
</evidence>
<sequence>MTATGDLQKVDRLFITDRTSGLRFLVDSGASISCVPAKIYRGRRSSNFMLSAANSTRIHVPKTAVITPLGLYEYKNMCFGLRNAAQTFQRYLDSVIRDLDFCYTYLDDVLVASPDEDSHKRDLESLFQCLSKNGIVINPDKCVYGQTRLSYLGFHISAAGLKPLPEKVETILNYPLPDTVNKLRRFLAIVNFYHRFIKNASAVQAPLFDLVKSKMRKDKSRIEWNESTLQTFEDCKQALSNAALLAFYDHSASLSLYIDASDIAIGSVLQQNSGGQSEPLAFFSRKLSDSEENYSTIDRELLDIYSAIHFRHMLEGREFTVFKDHKELLFICFTSPVQAFSRLQRHSEYISQFTTTIRRVVGDANVVADALSRISEISIPSVDFQQMALAQTTDEELQTLLNPLSVSHVFLRRPWTIP</sequence>
<evidence type="ECO:0000259" key="9">
    <source>
        <dbReference type="PROSITE" id="PS50878"/>
    </source>
</evidence>
<dbReference type="GO" id="GO:0004190">
    <property type="term" value="F:aspartic-type endopeptidase activity"/>
    <property type="evidence" value="ECO:0007669"/>
    <property type="project" value="InterPro"/>
</dbReference>
<dbReference type="OrthoDB" id="6538174at2759"/>
<evidence type="ECO:0000256" key="4">
    <source>
        <dbReference type="ARBA" id="ARBA00022759"/>
    </source>
</evidence>
<dbReference type="FunFam" id="3.30.70.270:FF:000020">
    <property type="entry name" value="Transposon Tf2-6 polyprotein-like Protein"/>
    <property type="match status" value="1"/>
</dbReference>
<comment type="caution">
    <text evidence="10">The sequence shown here is derived from an EMBL/GenBank/DDBJ whole genome shotgun (WGS) entry which is preliminary data.</text>
</comment>
<dbReference type="InterPro" id="IPR043502">
    <property type="entry name" value="DNA/RNA_pol_sf"/>
</dbReference>
<dbReference type="GO" id="GO:0006508">
    <property type="term" value="P:proteolysis"/>
    <property type="evidence" value="ECO:0007669"/>
    <property type="project" value="InterPro"/>
</dbReference>
<dbReference type="InterPro" id="IPR043128">
    <property type="entry name" value="Rev_trsase/Diguanyl_cyclase"/>
</dbReference>
<dbReference type="CDD" id="cd01647">
    <property type="entry name" value="RT_LTR"/>
    <property type="match status" value="1"/>
</dbReference>
<dbReference type="InterPro" id="IPR001969">
    <property type="entry name" value="Aspartic_peptidase_AS"/>
</dbReference>
<keyword evidence="4" id="KW-0255">Endonuclease</keyword>
<evidence type="ECO:0000256" key="1">
    <source>
        <dbReference type="ARBA" id="ARBA00012493"/>
    </source>
</evidence>
<dbReference type="GO" id="GO:0015074">
    <property type="term" value="P:DNA integration"/>
    <property type="evidence" value="ECO:0007669"/>
    <property type="project" value="UniProtKB-KW"/>
</dbReference>
<evidence type="ECO:0000256" key="2">
    <source>
        <dbReference type="ARBA" id="ARBA00022695"/>
    </source>
</evidence>
<evidence type="ECO:0000256" key="5">
    <source>
        <dbReference type="ARBA" id="ARBA00022842"/>
    </source>
</evidence>
<dbReference type="InterPro" id="IPR050951">
    <property type="entry name" value="Retrovirus_Pol_polyprotein"/>
</dbReference>
<dbReference type="Gene3D" id="3.30.70.270">
    <property type="match status" value="2"/>
</dbReference>
<evidence type="ECO:0000256" key="3">
    <source>
        <dbReference type="ARBA" id="ARBA00022722"/>
    </source>
</evidence>
<keyword evidence="7" id="KW-0695">RNA-directed DNA polymerase</keyword>
<gene>
    <name evidence="10" type="primary">pol_1644</name>
    <name evidence="10" type="ORF">AVEN_138832_1</name>
</gene>
<dbReference type="FunFam" id="3.10.20.370:FF:000001">
    <property type="entry name" value="Retrovirus-related Pol polyprotein from transposon 17.6-like protein"/>
    <property type="match status" value="1"/>
</dbReference>
<dbReference type="Gene3D" id="3.10.20.370">
    <property type="match status" value="1"/>
</dbReference>
<keyword evidence="8" id="KW-0511">Multifunctional enzyme</keyword>
<evidence type="ECO:0000256" key="7">
    <source>
        <dbReference type="ARBA" id="ARBA00022918"/>
    </source>
</evidence>
<evidence type="ECO:0000256" key="8">
    <source>
        <dbReference type="ARBA" id="ARBA00023268"/>
    </source>
</evidence>
<reference evidence="10 11" key="1">
    <citation type="journal article" date="2019" name="Sci. Rep.">
        <title>Orb-weaving spider Araneus ventricosus genome elucidates the spidroin gene catalogue.</title>
        <authorList>
            <person name="Kono N."/>
            <person name="Nakamura H."/>
            <person name="Ohtoshi R."/>
            <person name="Moran D.A.P."/>
            <person name="Shinohara A."/>
            <person name="Yoshida Y."/>
            <person name="Fujiwara M."/>
            <person name="Mori M."/>
            <person name="Tomita M."/>
            <person name="Arakawa K."/>
        </authorList>
    </citation>
    <scope>NUCLEOTIDE SEQUENCE [LARGE SCALE GENOMIC DNA]</scope>
</reference>
<dbReference type="SUPFAM" id="SSF56672">
    <property type="entry name" value="DNA/RNA polymerases"/>
    <property type="match status" value="1"/>
</dbReference>
<dbReference type="FunFam" id="3.30.70.270:FF:000003">
    <property type="entry name" value="Transposon Ty3-G Gag-Pol polyprotein"/>
    <property type="match status" value="1"/>
</dbReference>
<dbReference type="EMBL" id="BGPR01073479">
    <property type="protein sequence ID" value="GBO46044.1"/>
    <property type="molecule type" value="Genomic_DNA"/>
</dbReference>
<keyword evidence="3" id="KW-0540">Nuclease</keyword>
<organism evidence="10 11">
    <name type="scientific">Araneus ventricosus</name>
    <name type="common">Orbweaver spider</name>
    <name type="synonym">Epeira ventricosa</name>
    <dbReference type="NCBI Taxonomy" id="182803"/>
    <lineage>
        <taxon>Eukaryota</taxon>
        <taxon>Metazoa</taxon>
        <taxon>Ecdysozoa</taxon>
        <taxon>Arthropoda</taxon>
        <taxon>Chelicerata</taxon>
        <taxon>Arachnida</taxon>
        <taxon>Araneae</taxon>
        <taxon>Araneomorphae</taxon>
        <taxon>Entelegynae</taxon>
        <taxon>Araneoidea</taxon>
        <taxon>Araneidae</taxon>
        <taxon>Araneus</taxon>
    </lineage>
</organism>
<dbReference type="Gene3D" id="3.10.10.10">
    <property type="entry name" value="HIV Type 1 Reverse Transcriptase, subunit A, domain 1"/>
    <property type="match status" value="1"/>
</dbReference>
<dbReference type="EC" id="2.7.7.49" evidence="1"/>
<keyword evidence="2" id="KW-0808">Transferase</keyword>
<dbReference type="AlphaFoldDB" id="A0A4Y2XAR6"/>
<dbReference type="Proteomes" id="UP000499080">
    <property type="component" value="Unassembled WGS sequence"/>
</dbReference>
<dbReference type="PROSITE" id="PS50878">
    <property type="entry name" value="RT_POL"/>
    <property type="match status" value="1"/>
</dbReference>
<keyword evidence="2" id="KW-0548">Nucleotidyltransferase</keyword>
<dbReference type="Pfam" id="PF00078">
    <property type="entry name" value="RVT_1"/>
    <property type="match status" value="1"/>
</dbReference>
<keyword evidence="5" id="KW-0460">Magnesium</keyword>
<dbReference type="GO" id="GO:0004519">
    <property type="term" value="F:endonuclease activity"/>
    <property type="evidence" value="ECO:0007669"/>
    <property type="project" value="UniProtKB-KW"/>
</dbReference>
<dbReference type="Pfam" id="PF17919">
    <property type="entry name" value="RT_RNaseH_2"/>
    <property type="match status" value="1"/>
</dbReference>
<feature type="domain" description="Reverse transcriptase" evidence="9">
    <location>
        <begin position="1"/>
        <end position="156"/>
    </location>
</feature>
<accession>A0A4Y2XAR6</accession>
<evidence type="ECO:0000313" key="11">
    <source>
        <dbReference type="Proteomes" id="UP000499080"/>
    </source>
</evidence>
<evidence type="ECO:0000256" key="6">
    <source>
        <dbReference type="ARBA" id="ARBA00022908"/>
    </source>
</evidence>
<dbReference type="InterPro" id="IPR041577">
    <property type="entry name" value="RT_RNaseH_2"/>
</dbReference>
<keyword evidence="4" id="KW-0378">Hydrolase</keyword>